<dbReference type="InParanoid" id="B9TDR7"/>
<gene>
    <name evidence="1" type="ORF">RCOM_1948790</name>
</gene>
<proteinExistence type="predicted"/>
<protein>
    <submittedName>
        <fullName evidence="1">Uncharacterized protein</fullName>
    </submittedName>
</protein>
<name>B9TDR7_RICCO</name>
<reference evidence="2" key="1">
    <citation type="journal article" date="2010" name="Nat. Biotechnol.">
        <title>Draft genome sequence of the oilseed species Ricinus communis.</title>
        <authorList>
            <person name="Chan A.P."/>
            <person name="Crabtree J."/>
            <person name="Zhao Q."/>
            <person name="Lorenzi H."/>
            <person name="Orvis J."/>
            <person name="Puiu D."/>
            <person name="Melake-Berhan A."/>
            <person name="Jones K.M."/>
            <person name="Redman J."/>
            <person name="Chen G."/>
            <person name="Cahoon E.B."/>
            <person name="Gedil M."/>
            <person name="Stanke M."/>
            <person name="Haas B.J."/>
            <person name="Wortman J.R."/>
            <person name="Fraser-Liggett C.M."/>
            <person name="Ravel J."/>
            <person name="Rabinowicz P.D."/>
        </authorList>
    </citation>
    <scope>NUCLEOTIDE SEQUENCE [LARGE SCALE GENOMIC DNA]</scope>
    <source>
        <strain evidence="2">cv. Hale</strain>
    </source>
</reference>
<keyword evidence="2" id="KW-1185">Reference proteome</keyword>
<organism evidence="1 2">
    <name type="scientific">Ricinus communis</name>
    <name type="common">Castor bean</name>
    <dbReference type="NCBI Taxonomy" id="3988"/>
    <lineage>
        <taxon>Eukaryota</taxon>
        <taxon>Viridiplantae</taxon>
        <taxon>Streptophyta</taxon>
        <taxon>Embryophyta</taxon>
        <taxon>Tracheophyta</taxon>
        <taxon>Spermatophyta</taxon>
        <taxon>Magnoliopsida</taxon>
        <taxon>eudicotyledons</taxon>
        <taxon>Gunneridae</taxon>
        <taxon>Pentapetalae</taxon>
        <taxon>rosids</taxon>
        <taxon>fabids</taxon>
        <taxon>Malpighiales</taxon>
        <taxon>Euphorbiaceae</taxon>
        <taxon>Acalyphoideae</taxon>
        <taxon>Acalypheae</taxon>
        <taxon>Ricinus</taxon>
    </lineage>
</organism>
<dbReference type="Proteomes" id="UP000008311">
    <property type="component" value="Unassembled WGS sequence"/>
</dbReference>
<accession>B9TDR7</accession>
<sequence>MVRLPGCASPICETGYNRASFCRSMGSHGGCLNSCFTPVAVGGSSAGHLGSRH</sequence>
<evidence type="ECO:0000313" key="2">
    <source>
        <dbReference type="Proteomes" id="UP000008311"/>
    </source>
</evidence>
<dbReference type="EMBL" id="EQ978402">
    <property type="protein sequence ID" value="EEF25997.1"/>
    <property type="molecule type" value="Genomic_DNA"/>
</dbReference>
<evidence type="ECO:0000313" key="1">
    <source>
        <dbReference type="EMBL" id="EEF25997.1"/>
    </source>
</evidence>
<dbReference type="AlphaFoldDB" id="B9TDR7"/>